<accession>A0ABR7WL53</accession>
<dbReference type="CDD" id="cd00130">
    <property type="entry name" value="PAS"/>
    <property type="match status" value="2"/>
</dbReference>
<dbReference type="PROSITE" id="PS50112">
    <property type="entry name" value="PAS"/>
    <property type="match status" value="1"/>
</dbReference>
<dbReference type="InterPro" id="IPR000014">
    <property type="entry name" value="PAS"/>
</dbReference>
<dbReference type="PANTHER" id="PTHR24421:SF10">
    <property type="entry name" value="NITRATE_NITRITE SENSOR PROTEIN NARQ"/>
    <property type="match status" value="1"/>
</dbReference>
<dbReference type="Gene3D" id="3.30.450.20">
    <property type="entry name" value="PAS domain"/>
    <property type="match status" value="2"/>
</dbReference>
<feature type="domain" description="Histidine kinase" evidence="10">
    <location>
        <begin position="318"/>
        <end position="502"/>
    </location>
</feature>
<evidence type="ECO:0000313" key="12">
    <source>
        <dbReference type="EMBL" id="MBD1363059.1"/>
    </source>
</evidence>
<dbReference type="InterPro" id="IPR035965">
    <property type="entry name" value="PAS-like_dom_sf"/>
</dbReference>
<evidence type="ECO:0000256" key="8">
    <source>
        <dbReference type="ARBA" id="ARBA00023012"/>
    </source>
</evidence>
<dbReference type="SUPFAM" id="SSF55785">
    <property type="entry name" value="PYP-like sensor domain (PAS domain)"/>
    <property type="match status" value="2"/>
</dbReference>
<dbReference type="Pfam" id="PF00989">
    <property type="entry name" value="PAS"/>
    <property type="match status" value="1"/>
</dbReference>
<name>A0ABR7WL53_9SPHI</name>
<evidence type="ECO:0000256" key="1">
    <source>
        <dbReference type="ARBA" id="ARBA00000085"/>
    </source>
</evidence>
<dbReference type="InterPro" id="IPR005467">
    <property type="entry name" value="His_kinase_dom"/>
</dbReference>
<dbReference type="Gene3D" id="3.30.565.10">
    <property type="entry name" value="Histidine kinase-like ATPase, C-terminal domain"/>
    <property type="match status" value="1"/>
</dbReference>
<dbReference type="EMBL" id="JACWMY010000002">
    <property type="protein sequence ID" value="MBD1363059.1"/>
    <property type="molecule type" value="Genomic_DNA"/>
</dbReference>
<proteinExistence type="predicted"/>
<evidence type="ECO:0000256" key="2">
    <source>
        <dbReference type="ARBA" id="ARBA00012438"/>
    </source>
</evidence>
<feature type="domain" description="PAS" evidence="11">
    <location>
        <begin position="41"/>
        <end position="111"/>
    </location>
</feature>
<evidence type="ECO:0000256" key="4">
    <source>
        <dbReference type="ARBA" id="ARBA00022679"/>
    </source>
</evidence>
<dbReference type="Pfam" id="PF08447">
    <property type="entry name" value="PAS_3"/>
    <property type="match status" value="1"/>
</dbReference>
<keyword evidence="4" id="KW-0808">Transferase</keyword>
<dbReference type="InterPro" id="IPR003594">
    <property type="entry name" value="HATPase_dom"/>
</dbReference>
<evidence type="ECO:0000313" key="13">
    <source>
        <dbReference type="Proteomes" id="UP000606600"/>
    </source>
</evidence>
<evidence type="ECO:0000256" key="5">
    <source>
        <dbReference type="ARBA" id="ARBA00022741"/>
    </source>
</evidence>
<comment type="caution">
    <text evidence="12">The sequence shown here is derived from an EMBL/GenBank/DDBJ whole genome shotgun (WGS) entry which is preliminary data.</text>
</comment>
<dbReference type="SMART" id="SM00091">
    <property type="entry name" value="PAS"/>
    <property type="match status" value="2"/>
</dbReference>
<dbReference type="InterPro" id="IPR036890">
    <property type="entry name" value="HATPase_C_sf"/>
</dbReference>
<keyword evidence="6" id="KW-0418">Kinase</keyword>
<evidence type="ECO:0000259" key="10">
    <source>
        <dbReference type="PROSITE" id="PS50109"/>
    </source>
</evidence>
<dbReference type="InterPro" id="IPR050482">
    <property type="entry name" value="Sensor_HK_TwoCompSys"/>
</dbReference>
<keyword evidence="3" id="KW-0597">Phosphoprotein</keyword>
<reference evidence="12 13" key="1">
    <citation type="submission" date="2020-09" db="EMBL/GenBank/DDBJ databases">
        <title>Novel species of Mucilaginibacter isolated from a glacier on the Tibetan Plateau.</title>
        <authorList>
            <person name="Liu Q."/>
            <person name="Xin Y.-H."/>
        </authorList>
    </citation>
    <scope>NUCLEOTIDE SEQUENCE [LARGE SCALE GENOMIC DNA]</scope>
    <source>
        <strain evidence="12 13">ZT4R22</strain>
    </source>
</reference>
<evidence type="ECO:0000256" key="6">
    <source>
        <dbReference type="ARBA" id="ARBA00022777"/>
    </source>
</evidence>
<dbReference type="PANTHER" id="PTHR24421">
    <property type="entry name" value="NITRATE/NITRITE SENSOR PROTEIN NARX-RELATED"/>
    <property type="match status" value="1"/>
</dbReference>
<organism evidence="12 13">
    <name type="scientific">Mucilaginibacter pankratovii</name>
    <dbReference type="NCBI Taxonomy" id="2772110"/>
    <lineage>
        <taxon>Bacteria</taxon>
        <taxon>Pseudomonadati</taxon>
        <taxon>Bacteroidota</taxon>
        <taxon>Sphingobacteriia</taxon>
        <taxon>Sphingobacteriales</taxon>
        <taxon>Sphingobacteriaceae</taxon>
        <taxon>Mucilaginibacter</taxon>
    </lineage>
</organism>
<dbReference type="Gene3D" id="1.20.5.1930">
    <property type="match status" value="1"/>
</dbReference>
<feature type="region of interest" description="Disordered" evidence="9">
    <location>
        <begin position="1"/>
        <end position="20"/>
    </location>
</feature>
<dbReference type="Pfam" id="PF07730">
    <property type="entry name" value="HisKA_3"/>
    <property type="match status" value="1"/>
</dbReference>
<keyword evidence="13" id="KW-1185">Reference proteome</keyword>
<dbReference type="CDD" id="cd16917">
    <property type="entry name" value="HATPase_UhpB-NarQ-NarX-like"/>
    <property type="match status" value="1"/>
</dbReference>
<comment type="catalytic activity">
    <reaction evidence="1">
        <text>ATP + protein L-histidine = ADP + protein N-phospho-L-histidine.</text>
        <dbReference type="EC" id="2.7.13.3"/>
    </reaction>
</comment>
<sequence>MNNISSLKSRPDATDNPGDLKMGHVENLIATKNSISESEEQILLFSNLFNLAPFPYFLLDRDGIIDQVNIKGAGLFGVSSESIIGKKFSAFITSEYIRDFDGFLDRLSQNQVANNCELKFVLPDKKVLHACTEGASLKQNGRITYYLVLKNLTDTLTGAYNVDRSKEQLELSLEASHAGTWELEIYTMRFYLVLFNRLMCPIPDVDFDGRYRTFIDYIHPEDRPMVESSFRKSIDFGVPTDVVCRFPTQNGEICYCRTKGQVITDNNSIKRLAGIMINVTDQVLAEKHDRELKASQQKQISLAIIEAEESERRRISNALHDSVNQLLYGVKMKLDILKPKTTETPAVLEIEHLVEQAISDVRNISFELAPSILVEFGLQATLTELADRLSSNRLEIRTTFLKNKFRPPLNLELNIFRIIQELINNSIKHSGASLIDIKIRITKRIEIELKDNGKGFNYPEQLVSPSGTGLSSIKNRLALYNCDLKIESAIGKGTVVFISFNP</sequence>
<dbReference type="InterPro" id="IPR013655">
    <property type="entry name" value="PAS_fold_3"/>
</dbReference>
<dbReference type="Proteomes" id="UP000606600">
    <property type="component" value="Unassembled WGS sequence"/>
</dbReference>
<protein>
    <recommendedName>
        <fullName evidence="2">histidine kinase</fullName>
        <ecNumber evidence="2">2.7.13.3</ecNumber>
    </recommendedName>
</protein>
<dbReference type="Pfam" id="PF02518">
    <property type="entry name" value="HATPase_c"/>
    <property type="match status" value="1"/>
</dbReference>
<dbReference type="EC" id="2.7.13.3" evidence="2"/>
<keyword evidence="5" id="KW-0547">Nucleotide-binding</keyword>
<dbReference type="NCBIfam" id="TIGR00229">
    <property type="entry name" value="sensory_box"/>
    <property type="match status" value="1"/>
</dbReference>
<dbReference type="InterPro" id="IPR011712">
    <property type="entry name" value="Sig_transdc_His_kin_sub3_dim/P"/>
</dbReference>
<evidence type="ECO:0000256" key="3">
    <source>
        <dbReference type="ARBA" id="ARBA00022553"/>
    </source>
</evidence>
<dbReference type="InterPro" id="IPR013767">
    <property type="entry name" value="PAS_fold"/>
</dbReference>
<dbReference type="PROSITE" id="PS50109">
    <property type="entry name" value="HIS_KIN"/>
    <property type="match status" value="1"/>
</dbReference>
<dbReference type="RefSeq" id="WP_191187732.1">
    <property type="nucleotide sequence ID" value="NZ_JACWMY010000002.1"/>
</dbReference>
<evidence type="ECO:0000259" key="11">
    <source>
        <dbReference type="PROSITE" id="PS50112"/>
    </source>
</evidence>
<gene>
    <name evidence="12" type="ORF">IDJ77_04480</name>
</gene>
<evidence type="ECO:0000256" key="9">
    <source>
        <dbReference type="SAM" id="MobiDB-lite"/>
    </source>
</evidence>
<evidence type="ECO:0000256" key="7">
    <source>
        <dbReference type="ARBA" id="ARBA00022840"/>
    </source>
</evidence>
<dbReference type="SMART" id="SM00387">
    <property type="entry name" value="HATPase_c"/>
    <property type="match status" value="1"/>
</dbReference>
<dbReference type="SUPFAM" id="SSF55874">
    <property type="entry name" value="ATPase domain of HSP90 chaperone/DNA topoisomerase II/histidine kinase"/>
    <property type="match status" value="1"/>
</dbReference>
<keyword evidence="7" id="KW-0067">ATP-binding</keyword>
<keyword evidence="8" id="KW-0902">Two-component regulatory system</keyword>